<reference evidence="3" key="2">
    <citation type="submission" date="2021-02" db="EMBL/GenBank/DDBJ databases">
        <title>Aspergillus puulaauensis MK2 genome sequence.</title>
        <authorList>
            <person name="Futagami T."/>
            <person name="Mori K."/>
            <person name="Kadooka C."/>
            <person name="Tanaka T."/>
        </authorList>
    </citation>
    <scope>NUCLEOTIDE SEQUENCE</scope>
    <source>
        <strain evidence="3">MK2</strain>
    </source>
</reference>
<evidence type="ECO:0000256" key="1">
    <source>
        <dbReference type="SAM" id="MobiDB-lite"/>
    </source>
</evidence>
<evidence type="ECO:0000313" key="3">
    <source>
        <dbReference type="EMBL" id="BCS29576.1"/>
    </source>
</evidence>
<dbReference type="AlphaFoldDB" id="A0A7R8ASL1"/>
<dbReference type="PANTHER" id="PTHR28094">
    <property type="entry name" value="MEIOTICALLY UP-REGULATED GENE 113 PROTEIN"/>
    <property type="match status" value="1"/>
</dbReference>
<reference evidence="3" key="1">
    <citation type="submission" date="2021-01" db="EMBL/GenBank/DDBJ databases">
        <authorList>
            <consortium name="Aspergillus puulaauensis MK2 genome sequencing consortium"/>
            <person name="Kazuki M."/>
            <person name="Futagami T."/>
        </authorList>
    </citation>
    <scope>NUCLEOTIDE SEQUENCE</scope>
    <source>
        <strain evidence="3">MK2</strain>
    </source>
</reference>
<dbReference type="OrthoDB" id="3511049at2759"/>
<gene>
    <name evidence="3" type="ORF">APUU_71146A</name>
</gene>
<dbReference type="Pfam" id="PF10544">
    <property type="entry name" value="T5orf172"/>
    <property type="match status" value="1"/>
</dbReference>
<dbReference type="Proteomes" id="UP000654913">
    <property type="component" value="Chromosome 7"/>
</dbReference>
<proteinExistence type="predicted"/>
<dbReference type="PANTHER" id="PTHR28094:SF1">
    <property type="entry name" value="MEIOTICALLY UP-REGULATED GENE 113 PROTEIN"/>
    <property type="match status" value="1"/>
</dbReference>
<protein>
    <recommendedName>
        <fullName evidence="2">Bacteriophage T5 Orf172 DNA-binding domain-containing protein</fullName>
    </recommendedName>
</protein>
<dbReference type="InterPro" id="IPR053006">
    <property type="entry name" value="Meiosis_regulatory"/>
</dbReference>
<feature type="compositionally biased region" description="Polar residues" evidence="1">
    <location>
        <begin position="158"/>
        <end position="203"/>
    </location>
</feature>
<organism evidence="3 4">
    <name type="scientific">Aspergillus puulaauensis</name>
    <dbReference type="NCBI Taxonomy" id="1220207"/>
    <lineage>
        <taxon>Eukaryota</taxon>
        <taxon>Fungi</taxon>
        <taxon>Dikarya</taxon>
        <taxon>Ascomycota</taxon>
        <taxon>Pezizomycotina</taxon>
        <taxon>Eurotiomycetes</taxon>
        <taxon>Eurotiomycetidae</taxon>
        <taxon>Eurotiales</taxon>
        <taxon>Aspergillaceae</taxon>
        <taxon>Aspergillus</taxon>
    </lineage>
</organism>
<evidence type="ECO:0000259" key="2">
    <source>
        <dbReference type="SMART" id="SM00974"/>
    </source>
</evidence>
<keyword evidence="4" id="KW-1185">Reference proteome</keyword>
<dbReference type="InterPro" id="IPR018306">
    <property type="entry name" value="Phage_T5_Orf172_DNA-bd"/>
</dbReference>
<dbReference type="RefSeq" id="XP_041561762.1">
    <property type="nucleotide sequence ID" value="XM_041696097.1"/>
</dbReference>
<dbReference type="EMBL" id="AP024449">
    <property type="protein sequence ID" value="BCS29576.1"/>
    <property type="molecule type" value="Genomic_DNA"/>
</dbReference>
<dbReference type="KEGG" id="apuu:APUU_71146A"/>
<name>A0A7R8ASL1_9EURO</name>
<sequence>MQSLGSLTQFAHNIETDLRHLAEIVHCRHHGHDPYLGDRVEEWKAYLPVGENKINPDNSVATEIKKLFAGLTNCCAGVNRHNKPCGRKIGGRKVQNRAKTIEEIAKPEIYRDSYELGLWFMVLENYMYCNLHQSQGRKQLEAWKLETERIRGEKGSRQLVTSDKSEQVQGPGNVDLASTTGSFQGTIDSSPSKHSTAVSGNSRYPSPAEFWPETYDTTPFIVPPKANHIRNRRQSCFGVQKQLQDPLRKEHRDEGYLYAYEVEGNKGFVKIGYTTRTVEERHEEWSFDCNRLCKPIYPPVLNQNAAVPNAARVEKLCHAELKHRNTWIYCTGCLMQHKEWFEVPSSEAIAVIEKWSKWMRSHPYQPDPIGVSNPWTLRPDEVQKSKNIGHFMKHL</sequence>
<feature type="domain" description="Bacteriophage T5 Orf172 DNA-binding" evidence="2">
    <location>
        <begin position="263"/>
        <end position="355"/>
    </location>
</feature>
<evidence type="ECO:0000313" key="4">
    <source>
        <dbReference type="Proteomes" id="UP000654913"/>
    </source>
</evidence>
<accession>A0A7R8ASL1</accession>
<dbReference type="SMART" id="SM00974">
    <property type="entry name" value="T5orf172"/>
    <property type="match status" value="1"/>
</dbReference>
<dbReference type="GeneID" id="64979573"/>
<feature type="region of interest" description="Disordered" evidence="1">
    <location>
        <begin position="153"/>
        <end position="203"/>
    </location>
</feature>